<keyword evidence="2" id="KW-1185">Reference proteome</keyword>
<reference evidence="2" key="1">
    <citation type="submission" date="2013-09" db="EMBL/GenBank/DDBJ databases">
        <title>Corchorus olitorius genome sequencing.</title>
        <authorList>
            <person name="Alam M."/>
            <person name="Haque M.S."/>
            <person name="Islam M.S."/>
            <person name="Emdad E.M."/>
            <person name="Islam M.M."/>
            <person name="Ahmed B."/>
            <person name="Halim A."/>
            <person name="Hossen Q.M.M."/>
            <person name="Hossain M.Z."/>
            <person name="Ahmed R."/>
            <person name="Khan M.M."/>
            <person name="Islam R."/>
            <person name="Rashid M.M."/>
            <person name="Khan S.A."/>
            <person name="Rahman M.S."/>
            <person name="Alam M."/>
            <person name="Yahiya A.S."/>
            <person name="Khan M.S."/>
            <person name="Azam M.S."/>
            <person name="Haque T."/>
            <person name="Lashkar M.Z.H."/>
            <person name="Akhand A.I."/>
            <person name="Morshed G."/>
            <person name="Roy S."/>
            <person name="Uddin K.S."/>
            <person name="Rabeya T."/>
            <person name="Hossain A.S."/>
            <person name="Chowdhury A."/>
            <person name="Snigdha A.R."/>
            <person name="Mortoza M.S."/>
            <person name="Matin S.A."/>
            <person name="Hoque S.M.E."/>
            <person name="Islam M.K."/>
            <person name="Roy D.K."/>
            <person name="Haider R."/>
            <person name="Moosa M.M."/>
            <person name="Elias S.M."/>
            <person name="Hasan A.M."/>
            <person name="Jahan S."/>
            <person name="Shafiuddin M."/>
            <person name="Mahmood N."/>
            <person name="Shommy N.S."/>
        </authorList>
    </citation>
    <scope>NUCLEOTIDE SEQUENCE [LARGE SCALE GENOMIC DNA]</scope>
    <source>
        <strain evidence="2">cv. O-4</strain>
    </source>
</reference>
<evidence type="ECO:0000313" key="1">
    <source>
        <dbReference type="EMBL" id="OMO98701.1"/>
    </source>
</evidence>
<name>A0A1R3JVB8_9ROSI</name>
<accession>A0A1R3JVB8</accession>
<comment type="caution">
    <text evidence="1">The sequence shown here is derived from an EMBL/GenBank/DDBJ whole genome shotgun (WGS) entry which is preliminary data.</text>
</comment>
<dbReference type="AlphaFoldDB" id="A0A1R3JVB8"/>
<gene>
    <name evidence="1" type="ORF">COLO4_13749</name>
</gene>
<protein>
    <submittedName>
        <fullName evidence="1">Uncharacterized protein</fullName>
    </submittedName>
</protein>
<sequence>MTILNLPCLLRSCGLLDLILHARIVSSPKIVDLPDFSLCWIKYLLMSPVRNDE</sequence>
<organism evidence="1 2">
    <name type="scientific">Corchorus olitorius</name>
    <dbReference type="NCBI Taxonomy" id="93759"/>
    <lineage>
        <taxon>Eukaryota</taxon>
        <taxon>Viridiplantae</taxon>
        <taxon>Streptophyta</taxon>
        <taxon>Embryophyta</taxon>
        <taxon>Tracheophyta</taxon>
        <taxon>Spermatophyta</taxon>
        <taxon>Magnoliopsida</taxon>
        <taxon>eudicotyledons</taxon>
        <taxon>Gunneridae</taxon>
        <taxon>Pentapetalae</taxon>
        <taxon>rosids</taxon>
        <taxon>malvids</taxon>
        <taxon>Malvales</taxon>
        <taxon>Malvaceae</taxon>
        <taxon>Grewioideae</taxon>
        <taxon>Apeibeae</taxon>
        <taxon>Corchorus</taxon>
    </lineage>
</organism>
<dbReference type="Proteomes" id="UP000187203">
    <property type="component" value="Unassembled WGS sequence"/>
</dbReference>
<proteinExistence type="predicted"/>
<dbReference type="EMBL" id="AWUE01015284">
    <property type="protein sequence ID" value="OMO98701.1"/>
    <property type="molecule type" value="Genomic_DNA"/>
</dbReference>
<evidence type="ECO:0000313" key="2">
    <source>
        <dbReference type="Proteomes" id="UP000187203"/>
    </source>
</evidence>